<name>A0A3P3E555_9BURK</name>
<sequence length="335" mass="37529">MNSQAHAFETSNYLLGQAWESARVQALVEGWKQLEWMDDEALKKARTDHRLSLINRERGIYLFFTDAHGYEARYGEPCSKGSLILSRVSLLLHFDAQWTPYAGGLPLSLRMDDVVGDVLRRLGPPAELWRVGLHVSKARWSSSDAEVDVSFERGTGRLKLVTMARHRVAPASSSAVPSPEQFARQFGRPLAELQDDPIFAPFSLSGKAREIAEYGEADCSRELGIELYFKPGAEMADSVPGAPRSAEPCLSGVRYRADLDFQSSGYTGPLPWDLQMNDTIDVTMAKAATRPFKEALDGDDGYQLWRTELCDVHVLYSFLEDRIYRVTLLAHGCYD</sequence>
<evidence type="ECO:0000313" key="1">
    <source>
        <dbReference type="EMBL" id="RRH81464.1"/>
    </source>
</evidence>
<organism evidence="1 4">
    <name type="scientific">Variovorax beijingensis</name>
    <dbReference type="NCBI Taxonomy" id="2496117"/>
    <lineage>
        <taxon>Bacteria</taxon>
        <taxon>Pseudomonadati</taxon>
        <taxon>Pseudomonadota</taxon>
        <taxon>Betaproteobacteria</taxon>
        <taxon>Burkholderiales</taxon>
        <taxon>Comamonadaceae</taxon>
        <taxon>Variovorax</taxon>
    </lineage>
</organism>
<accession>A0A3P3E555</accession>
<keyword evidence="3" id="KW-1185">Reference proteome</keyword>
<comment type="caution">
    <text evidence="1">The sequence shown here is derived from an EMBL/GenBank/DDBJ whole genome shotgun (WGS) entry which is preliminary data.</text>
</comment>
<proteinExistence type="predicted"/>
<dbReference type="EMBL" id="RQXU01000030">
    <property type="protein sequence ID" value="RRH81464.1"/>
    <property type="molecule type" value="Genomic_DNA"/>
</dbReference>
<evidence type="ECO:0000313" key="2">
    <source>
        <dbReference type="EMBL" id="RSZ31958.1"/>
    </source>
</evidence>
<reference evidence="2 3" key="2">
    <citation type="submission" date="2018-12" db="EMBL/GenBank/DDBJ databases">
        <title>The genome sequences of strain 502.</title>
        <authorList>
            <person name="Gao J."/>
            <person name="Sun J."/>
        </authorList>
    </citation>
    <scope>NUCLEOTIDE SEQUENCE [LARGE SCALE GENOMIC DNA]</scope>
    <source>
        <strain evidence="2 3">502</strain>
    </source>
</reference>
<dbReference type="Proteomes" id="UP000271590">
    <property type="component" value="Unassembled WGS sequence"/>
</dbReference>
<dbReference type="RefSeq" id="WP_124961748.1">
    <property type="nucleotide sequence ID" value="NZ_CBFHCE010000149.1"/>
</dbReference>
<dbReference type="Proteomes" id="UP000271137">
    <property type="component" value="Unassembled WGS sequence"/>
</dbReference>
<dbReference type="AlphaFoldDB" id="A0A3P3E555"/>
<evidence type="ECO:0000313" key="3">
    <source>
        <dbReference type="Proteomes" id="UP000271137"/>
    </source>
</evidence>
<reference evidence="1 4" key="1">
    <citation type="submission" date="2018-11" db="EMBL/GenBank/DDBJ databases">
        <title>The genome of Variovorax sp T529.</title>
        <authorList>
            <person name="Gao J."/>
        </authorList>
    </citation>
    <scope>NUCLEOTIDE SEQUENCE [LARGE SCALE GENOMIC DNA]</scope>
    <source>
        <strain evidence="1 4">T529</strain>
    </source>
</reference>
<dbReference type="EMBL" id="RXFQ01000014">
    <property type="protein sequence ID" value="RSZ31958.1"/>
    <property type="molecule type" value="Genomic_DNA"/>
</dbReference>
<protein>
    <submittedName>
        <fullName evidence="1">Uncharacterized protein</fullName>
    </submittedName>
</protein>
<gene>
    <name evidence="1" type="ORF">EH244_29010</name>
    <name evidence="2" type="ORF">EJO66_22140</name>
</gene>
<evidence type="ECO:0000313" key="4">
    <source>
        <dbReference type="Proteomes" id="UP000271590"/>
    </source>
</evidence>